<dbReference type="AlphaFoldDB" id="A0A955I9W3"/>
<protein>
    <recommendedName>
        <fullName evidence="7">Glucose-6-phosphate 1-dehydrogenase</fullName>
        <shortName evidence="7">G6PD</shortName>
        <ecNumber evidence="7">1.1.1.49</ecNumber>
    </recommendedName>
</protein>
<keyword evidence="5 7" id="KW-0560">Oxidoreductase</keyword>
<dbReference type="InterPro" id="IPR036291">
    <property type="entry name" value="NAD(P)-bd_dom_sf"/>
</dbReference>
<dbReference type="EMBL" id="JAGQLL010000053">
    <property type="protein sequence ID" value="MCA9380352.1"/>
    <property type="molecule type" value="Genomic_DNA"/>
</dbReference>
<reference evidence="10" key="2">
    <citation type="journal article" date="2021" name="Microbiome">
        <title>Successional dynamics and alternative stable states in a saline activated sludge microbial community over 9 years.</title>
        <authorList>
            <person name="Wang Y."/>
            <person name="Ye J."/>
            <person name="Ju F."/>
            <person name="Liu L."/>
            <person name="Boyd J.A."/>
            <person name="Deng Y."/>
            <person name="Parks D.H."/>
            <person name="Jiang X."/>
            <person name="Yin X."/>
            <person name="Woodcroft B.J."/>
            <person name="Tyson G.W."/>
            <person name="Hugenholtz P."/>
            <person name="Polz M.F."/>
            <person name="Zhang T."/>
        </authorList>
    </citation>
    <scope>NUCLEOTIDE SEQUENCE</scope>
    <source>
        <strain evidence="10">HKST-UBA15</strain>
    </source>
</reference>
<dbReference type="NCBIfam" id="TIGR00871">
    <property type="entry name" value="zwf"/>
    <property type="match status" value="1"/>
</dbReference>
<evidence type="ECO:0000313" key="10">
    <source>
        <dbReference type="EMBL" id="MCA9380352.1"/>
    </source>
</evidence>
<gene>
    <name evidence="7 10" type="primary">zwf</name>
    <name evidence="10" type="ORF">KC675_04200</name>
</gene>
<dbReference type="InterPro" id="IPR001282">
    <property type="entry name" value="G6P_DH"/>
</dbReference>
<comment type="similarity">
    <text evidence="2 7">Belongs to the glucose-6-phosphate dehydrogenase family.</text>
</comment>
<dbReference type="Pfam" id="PF02781">
    <property type="entry name" value="G6PD_C"/>
    <property type="match status" value="1"/>
</dbReference>
<dbReference type="PANTHER" id="PTHR23429">
    <property type="entry name" value="GLUCOSE-6-PHOSPHATE 1-DEHYDROGENASE G6PD"/>
    <property type="match status" value="1"/>
</dbReference>
<feature type="binding site" evidence="7">
    <location>
        <position position="343"/>
    </location>
    <ligand>
        <name>substrate</name>
    </ligand>
</feature>
<dbReference type="HAMAP" id="MF_00966">
    <property type="entry name" value="G6PD"/>
    <property type="match status" value="1"/>
</dbReference>
<dbReference type="Proteomes" id="UP000745577">
    <property type="component" value="Unassembled WGS sequence"/>
</dbReference>
<comment type="caution">
    <text evidence="10">The sequence shown here is derived from an EMBL/GenBank/DDBJ whole genome shotgun (WGS) entry which is preliminary data.</text>
</comment>
<evidence type="ECO:0000256" key="7">
    <source>
        <dbReference type="HAMAP-Rule" id="MF_00966"/>
    </source>
</evidence>
<dbReference type="InterPro" id="IPR022674">
    <property type="entry name" value="G6P_DH_NAD-bd"/>
</dbReference>
<feature type="binding site" evidence="7">
    <location>
        <position position="236"/>
    </location>
    <ligand>
        <name>substrate</name>
    </ligand>
</feature>
<dbReference type="PROSITE" id="PS00069">
    <property type="entry name" value="G6P_DEHYDROGENASE"/>
    <property type="match status" value="1"/>
</dbReference>
<dbReference type="InterPro" id="IPR022675">
    <property type="entry name" value="G6P_DH_C"/>
</dbReference>
<feature type="binding site" evidence="7">
    <location>
        <position position="149"/>
    </location>
    <ligand>
        <name>NADP(+)</name>
        <dbReference type="ChEBI" id="CHEBI:58349"/>
    </ligand>
</feature>
<evidence type="ECO:0000256" key="6">
    <source>
        <dbReference type="ARBA" id="ARBA00023277"/>
    </source>
</evidence>
<keyword evidence="4 7" id="KW-0521">NADP</keyword>
<keyword evidence="3 7" id="KW-0313">Glucose metabolism</keyword>
<comment type="catalytic activity">
    <reaction evidence="7">
        <text>D-glucose 6-phosphate + NADP(+) = 6-phospho-D-glucono-1,5-lactone + NADPH + H(+)</text>
        <dbReference type="Rhea" id="RHEA:15841"/>
        <dbReference type="ChEBI" id="CHEBI:15378"/>
        <dbReference type="ChEBI" id="CHEBI:57783"/>
        <dbReference type="ChEBI" id="CHEBI:57955"/>
        <dbReference type="ChEBI" id="CHEBI:58349"/>
        <dbReference type="ChEBI" id="CHEBI:61548"/>
        <dbReference type="EC" id="1.1.1.49"/>
    </reaction>
</comment>
<dbReference type="EC" id="1.1.1.49" evidence="7"/>
<evidence type="ECO:0000256" key="3">
    <source>
        <dbReference type="ARBA" id="ARBA00022526"/>
    </source>
</evidence>
<dbReference type="GO" id="GO:0005829">
    <property type="term" value="C:cytosol"/>
    <property type="evidence" value="ECO:0007669"/>
    <property type="project" value="TreeGrafter"/>
</dbReference>
<proteinExistence type="inferred from homology"/>
<evidence type="ECO:0000259" key="8">
    <source>
        <dbReference type="Pfam" id="PF00479"/>
    </source>
</evidence>
<evidence type="ECO:0000256" key="2">
    <source>
        <dbReference type="ARBA" id="ARBA00009975"/>
    </source>
</evidence>
<feature type="binding site" evidence="7">
    <location>
        <position position="183"/>
    </location>
    <ligand>
        <name>substrate</name>
    </ligand>
</feature>
<dbReference type="PANTHER" id="PTHR23429:SF0">
    <property type="entry name" value="GLUCOSE-6-PHOSPHATE 1-DEHYDROGENASE"/>
    <property type="match status" value="1"/>
</dbReference>
<dbReference type="PRINTS" id="PR00079">
    <property type="entry name" value="G6PDHDRGNASE"/>
</dbReference>
<reference evidence="10" key="1">
    <citation type="submission" date="2020-04" db="EMBL/GenBank/DDBJ databases">
        <authorList>
            <person name="Zhang T."/>
        </authorList>
    </citation>
    <scope>NUCLEOTIDE SEQUENCE</scope>
    <source>
        <strain evidence="10">HKST-UBA15</strain>
    </source>
</reference>
<keyword evidence="6 7" id="KW-0119">Carbohydrate metabolism</keyword>
<feature type="binding site" evidence="7">
    <location>
        <position position="338"/>
    </location>
    <ligand>
        <name>substrate</name>
    </ligand>
</feature>
<dbReference type="Pfam" id="PF00479">
    <property type="entry name" value="G6PD_N"/>
    <property type="match status" value="1"/>
</dbReference>
<dbReference type="InterPro" id="IPR019796">
    <property type="entry name" value="G6P_DH_AS"/>
</dbReference>
<sequence length="466" mass="54063">MILTIFGATGDLARRMLFPSLYHLHKQGRLPNDLEIVGFARKEFSDEQFCEYLADEFKNLYENVFNQESWQKFCEKISYFQGDLANENDFQRLGTKLAKADTDIQSCTDKIFYLAISPDLYPQTFEGIRKSQLESICEHTKHVRVVVEKPFGKNLQSYYELNNNLVDIFEEEQIYRIDHYLGKETVKNILNFRAANPLFFNDWNKNTIDRIDVTVMESLGVGTRAQYYDEYGQMRDLVQSHGLQLLSLVMSKLPDELTAEKIRNSKTEILQSLYIDNLENDVIRGQYGSGIIDGYPVKSYREEHDKLAESHTETYIHIKANSKLELWEGVEINLISGKRMQSKETSITLYFKSQERVKGIPSKNKLIFQLQPSEGITLDLQVKKPGSNELEVVPMVFKYQDNFRVLLPDAYESLLLDIFKGNKSSFISNEELEASWKFIDPILELWKSSNSRPVIYPAGSKYLQIN</sequence>
<feature type="domain" description="Glucose-6-phosphate dehydrogenase NAD-binding" evidence="8">
    <location>
        <begin position="5"/>
        <end position="188"/>
    </location>
</feature>
<evidence type="ECO:0000313" key="11">
    <source>
        <dbReference type="Proteomes" id="UP000745577"/>
    </source>
</evidence>
<dbReference type="Gene3D" id="3.30.360.10">
    <property type="entry name" value="Dihydrodipicolinate Reductase, domain 2"/>
    <property type="match status" value="1"/>
</dbReference>
<dbReference type="SUPFAM" id="SSF51735">
    <property type="entry name" value="NAD(P)-binding Rossmann-fold domains"/>
    <property type="match status" value="1"/>
</dbReference>
<name>A0A955I9W3_9BACT</name>
<dbReference type="GO" id="GO:0050661">
    <property type="term" value="F:NADP binding"/>
    <property type="evidence" value="ECO:0007669"/>
    <property type="project" value="UniProtKB-UniRule"/>
</dbReference>
<feature type="active site" description="Proton acceptor" evidence="7">
    <location>
        <position position="241"/>
    </location>
</feature>
<evidence type="ECO:0000256" key="4">
    <source>
        <dbReference type="ARBA" id="ARBA00022857"/>
    </source>
</evidence>
<evidence type="ECO:0000256" key="1">
    <source>
        <dbReference type="ARBA" id="ARBA00004937"/>
    </source>
</evidence>
<feature type="binding site" evidence="7">
    <location>
        <begin position="83"/>
        <end position="84"/>
    </location>
    <ligand>
        <name>NADP(+)</name>
        <dbReference type="ChEBI" id="CHEBI:58349"/>
    </ligand>
</feature>
<comment type="pathway">
    <text evidence="1 7">Carbohydrate degradation; pentose phosphate pathway; D-ribulose 5-phosphate from D-glucose 6-phosphate (oxidative stage): step 1/3.</text>
</comment>
<organism evidence="10 11">
    <name type="scientific">Candidatus Dojkabacteria bacterium</name>
    <dbReference type="NCBI Taxonomy" id="2099670"/>
    <lineage>
        <taxon>Bacteria</taxon>
        <taxon>Candidatus Dojkabacteria</taxon>
    </lineage>
</organism>
<feature type="binding site" evidence="7">
    <location>
        <position position="41"/>
    </location>
    <ligand>
        <name>NADP(+)</name>
        <dbReference type="ChEBI" id="CHEBI:58349"/>
    </ligand>
</feature>
<feature type="domain" description="Glucose-6-phosphate dehydrogenase C-terminal" evidence="9">
    <location>
        <begin position="191"/>
        <end position="461"/>
    </location>
</feature>
<dbReference type="Gene3D" id="3.40.50.720">
    <property type="entry name" value="NAD(P)-binding Rossmann-like Domain"/>
    <property type="match status" value="1"/>
</dbReference>
<dbReference type="GO" id="GO:0004345">
    <property type="term" value="F:glucose-6-phosphate dehydrogenase activity"/>
    <property type="evidence" value="ECO:0007669"/>
    <property type="project" value="UniProtKB-UniRule"/>
</dbReference>
<feature type="binding site" evidence="7">
    <location>
        <position position="179"/>
    </location>
    <ligand>
        <name>substrate</name>
    </ligand>
</feature>
<feature type="binding site" evidence="7">
    <location>
        <begin position="7"/>
        <end position="14"/>
    </location>
    <ligand>
        <name>NADP(+)</name>
        <dbReference type="ChEBI" id="CHEBI:58349"/>
    </ligand>
</feature>
<dbReference type="PIRSF" id="PIRSF000110">
    <property type="entry name" value="G6PD"/>
    <property type="match status" value="1"/>
</dbReference>
<accession>A0A955I9W3</accession>
<evidence type="ECO:0000256" key="5">
    <source>
        <dbReference type="ARBA" id="ARBA00023002"/>
    </source>
</evidence>
<comment type="function">
    <text evidence="7">Catalyzes the oxidation of glucose 6-phosphate to 6-phosphogluconolactone.</text>
</comment>
<evidence type="ECO:0000259" key="9">
    <source>
        <dbReference type="Pfam" id="PF02781"/>
    </source>
</evidence>
<dbReference type="SUPFAM" id="SSF55347">
    <property type="entry name" value="Glyceraldehyde-3-phosphate dehydrogenase-like, C-terminal domain"/>
    <property type="match status" value="1"/>
</dbReference>
<dbReference type="GO" id="GO:0006006">
    <property type="term" value="P:glucose metabolic process"/>
    <property type="evidence" value="ECO:0007669"/>
    <property type="project" value="UniProtKB-KW"/>
</dbReference>
<dbReference type="GO" id="GO:0009051">
    <property type="term" value="P:pentose-phosphate shunt, oxidative branch"/>
    <property type="evidence" value="ECO:0007669"/>
    <property type="project" value="TreeGrafter"/>
</dbReference>
<feature type="binding site" evidence="7">
    <location>
        <position position="217"/>
    </location>
    <ligand>
        <name>substrate</name>
    </ligand>
</feature>